<reference evidence="6" key="1">
    <citation type="submission" date="2021-06" db="EMBL/GenBank/DDBJ databases">
        <authorList>
            <person name="Hodson N. C."/>
            <person name="Mongue J. A."/>
            <person name="Jaron S. K."/>
        </authorList>
    </citation>
    <scope>NUCLEOTIDE SEQUENCE</scope>
</reference>
<evidence type="ECO:0000256" key="1">
    <source>
        <dbReference type="ARBA" id="ARBA00022605"/>
    </source>
</evidence>
<comment type="caution">
    <text evidence="6">The sequence shown here is derived from an EMBL/GenBank/DDBJ whole genome shotgun (WGS) entry which is preliminary data.</text>
</comment>
<dbReference type="OrthoDB" id="27226at2759"/>
<evidence type="ECO:0000256" key="3">
    <source>
        <dbReference type="ARBA" id="ARBA00022801"/>
    </source>
</evidence>
<evidence type="ECO:0000256" key="2">
    <source>
        <dbReference type="ARBA" id="ARBA00022723"/>
    </source>
</evidence>
<dbReference type="InterPro" id="IPR004469">
    <property type="entry name" value="PSP"/>
</dbReference>
<feature type="active site" description="Proton donor" evidence="5">
    <location>
        <position position="117"/>
    </location>
</feature>
<evidence type="ECO:0000256" key="4">
    <source>
        <dbReference type="ARBA" id="ARBA00022842"/>
    </source>
</evidence>
<proteinExistence type="predicted"/>
<evidence type="ECO:0000256" key="5">
    <source>
        <dbReference type="PIRSR" id="PIRSR604469-1"/>
    </source>
</evidence>
<keyword evidence="1" id="KW-0028">Amino-acid biosynthesis</keyword>
<dbReference type="PANTHER" id="PTHR43344:SF2">
    <property type="entry name" value="PHOSPHOSERINE PHOSPHATASE"/>
    <property type="match status" value="1"/>
</dbReference>
<keyword evidence="4" id="KW-0460">Magnesium</keyword>
<dbReference type="InterPro" id="IPR050582">
    <property type="entry name" value="HAD-like_SerB"/>
</dbReference>
<dbReference type="CDD" id="cd04309">
    <property type="entry name" value="HAD_PSP_eu"/>
    <property type="match status" value="1"/>
</dbReference>
<dbReference type="AlphaFoldDB" id="A0A8J2PUW7"/>
<sequence length="320" mass="36209">MLEGLFFLPGRALCRGRCCRFFVTLGVFSCSSYPNAAPSTSSDNQIVKSFSSLYFYPGHSREFTLKSSDKFRCPRKFVPHQARTFCKTTSFTDSTMNQLNQAKNIWRKANAVCFDVDSTLIQDEAIDELANFCGKGDEVQELTAQAMKGGMDFREALALRLDLIRPTQAQLRNFICTQKQRLTPYVKELIYELHKREKEVYLISGGFRSIIEPVAKSLDIPTANIYANRLKFFYDGGYAGFDETMLTSRSGGKGSAVQDLIERHGYDTVVMIGDGITDWEASPPADLFIGFGGNAFRHEVKNLAKWYVTDFRDLINELRD</sequence>
<dbReference type="FunFam" id="3.40.50.1000:FF:000077">
    <property type="entry name" value="Phosphoserine phosphatase, chloroplastic"/>
    <property type="match status" value="1"/>
</dbReference>
<dbReference type="Proteomes" id="UP000708208">
    <property type="component" value="Unassembled WGS sequence"/>
</dbReference>
<dbReference type="GO" id="GO:0036424">
    <property type="term" value="F:L-phosphoserine phosphatase activity"/>
    <property type="evidence" value="ECO:0007669"/>
    <property type="project" value="InterPro"/>
</dbReference>
<dbReference type="PANTHER" id="PTHR43344">
    <property type="entry name" value="PHOSPHOSERINE PHOSPHATASE"/>
    <property type="match status" value="1"/>
</dbReference>
<dbReference type="GO" id="GO:0005737">
    <property type="term" value="C:cytoplasm"/>
    <property type="evidence" value="ECO:0007669"/>
    <property type="project" value="TreeGrafter"/>
</dbReference>
<organism evidence="6 7">
    <name type="scientific">Allacma fusca</name>
    <dbReference type="NCBI Taxonomy" id="39272"/>
    <lineage>
        <taxon>Eukaryota</taxon>
        <taxon>Metazoa</taxon>
        <taxon>Ecdysozoa</taxon>
        <taxon>Arthropoda</taxon>
        <taxon>Hexapoda</taxon>
        <taxon>Collembola</taxon>
        <taxon>Symphypleona</taxon>
        <taxon>Sminthuridae</taxon>
        <taxon>Allacma</taxon>
    </lineage>
</organism>
<keyword evidence="7" id="KW-1185">Reference proteome</keyword>
<evidence type="ECO:0008006" key="8">
    <source>
        <dbReference type="Google" id="ProtNLM"/>
    </source>
</evidence>
<name>A0A8J2PUW7_9HEXA</name>
<feature type="active site" description="Nucleophile" evidence="5">
    <location>
        <position position="115"/>
    </location>
</feature>
<dbReference type="NCBIfam" id="TIGR01488">
    <property type="entry name" value="HAD-SF-IB"/>
    <property type="match status" value="1"/>
</dbReference>
<gene>
    <name evidence="6" type="ORF">AFUS01_LOCUS43474</name>
</gene>
<dbReference type="NCBIfam" id="TIGR00338">
    <property type="entry name" value="serB"/>
    <property type="match status" value="1"/>
</dbReference>
<keyword evidence="2" id="KW-0479">Metal-binding</keyword>
<accession>A0A8J2PUW7</accession>
<evidence type="ECO:0000313" key="7">
    <source>
        <dbReference type="Proteomes" id="UP000708208"/>
    </source>
</evidence>
<dbReference type="GO" id="GO:0000287">
    <property type="term" value="F:magnesium ion binding"/>
    <property type="evidence" value="ECO:0007669"/>
    <property type="project" value="TreeGrafter"/>
</dbReference>
<dbReference type="Pfam" id="PF00702">
    <property type="entry name" value="Hydrolase"/>
    <property type="match status" value="1"/>
</dbReference>
<keyword evidence="3" id="KW-0378">Hydrolase</keyword>
<dbReference type="GO" id="GO:0006564">
    <property type="term" value="P:L-serine biosynthetic process"/>
    <property type="evidence" value="ECO:0007669"/>
    <property type="project" value="InterPro"/>
</dbReference>
<evidence type="ECO:0000313" key="6">
    <source>
        <dbReference type="EMBL" id="CAG7833909.1"/>
    </source>
</evidence>
<protein>
    <recommendedName>
        <fullName evidence="8">Phosphoserine phosphatase</fullName>
    </recommendedName>
</protein>
<dbReference type="EMBL" id="CAJVCH010570058">
    <property type="protein sequence ID" value="CAG7833909.1"/>
    <property type="molecule type" value="Genomic_DNA"/>
</dbReference>